<keyword evidence="1" id="KW-0812">Transmembrane</keyword>
<proteinExistence type="predicted"/>
<keyword evidence="4" id="KW-1185">Reference proteome</keyword>
<dbReference type="Proteomes" id="UP000701801">
    <property type="component" value="Unassembled WGS sequence"/>
</dbReference>
<dbReference type="PANTHER" id="PTHR35395:SF1">
    <property type="entry name" value="DUF6536 DOMAIN-CONTAINING PROTEIN"/>
    <property type="match status" value="1"/>
</dbReference>
<comment type="caution">
    <text evidence="3">The sequence shown here is derived from an EMBL/GenBank/DDBJ whole genome shotgun (WGS) entry which is preliminary data.</text>
</comment>
<dbReference type="PANTHER" id="PTHR35395">
    <property type="entry name" value="DUF6536 DOMAIN-CONTAINING PROTEIN"/>
    <property type="match status" value="1"/>
</dbReference>
<sequence length="360" mass="40250">NNDDESFGSKDTSDRYAHKHEVHLSLHDQLTKQRYNRYLKPLPLLPRATTFDSLKTAGENVSEYWARYVLLSGKYSSRKSSDSEQEIKKTFFSKYSGWRGGILIASCATFIVLLLNTTFAIFGLVVSKSEMKVGTLMNGDCGRIGSIDTWLHIIINIAGTCLQAASNFTMQCIGSPTRTEIDSAHARGKYRDIGLQSLRNLTSIRKKLLYGLLVLSSLPLHFFWNSAVLTKTQSLDYNVFVVKPWIFSTSSVDCSASISKVYDKTGWVTGIYQNFTLSGIGTLGLRRGPLHREANGSTFDELSENPTVAPFGWYQDRLCDESNGMLQKAKESQLTRLNNDECMDTYGVPASKFSTWGSVI</sequence>
<reference evidence="3" key="1">
    <citation type="submission" date="2021-07" db="EMBL/GenBank/DDBJ databases">
        <authorList>
            <person name="Durling M."/>
        </authorList>
    </citation>
    <scope>NUCLEOTIDE SEQUENCE</scope>
</reference>
<feature type="non-terminal residue" evidence="3">
    <location>
        <position position="360"/>
    </location>
</feature>
<evidence type="ECO:0000256" key="1">
    <source>
        <dbReference type="SAM" id="Phobius"/>
    </source>
</evidence>
<protein>
    <recommendedName>
        <fullName evidence="2">DUF6536 domain-containing protein</fullName>
    </recommendedName>
</protein>
<name>A0A9N9LLQ5_9HELO</name>
<dbReference type="Pfam" id="PF20163">
    <property type="entry name" value="DUF6536"/>
    <property type="match status" value="1"/>
</dbReference>
<gene>
    <name evidence="3" type="ORF">HYALB_00010319</name>
</gene>
<feature type="transmembrane region" description="Helical" evidence="1">
    <location>
        <begin position="102"/>
        <end position="126"/>
    </location>
</feature>
<keyword evidence="1" id="KW-1133">Transmembrane helix</keyword>
<feature type="non-terminal residue" evidence="3">
    <location>
        <position position="1"/>
    </location>
</feature>
<evidence type="ECO:0000259" key="2">
    <source>
        <dbReference type="Pfam" id="PF20163"/>
    </source>
</evidence>
<dbReference type="EMBL" id="CAJVRM010000161">
    <property type="protein sequence ID" value="CAG8976038.1"/>
    <property type="molecule type" value="Genomic_DNA"/>
</dbReference>
<feature type="transmembrane region" description="Helical" evidence="1">
    <location>
        <begin position="208"/>
        <end position="224"/>
    </location>
</feature>
<evidence type="ECO:0000313" key="4">
    <source>
        <dbReference type="Proteomes" id="UP000701801"/>
    </source>
</evidence>
<dbReference type="AlphaFoldDB" id="A0A9N9LLQ5"/>
<dbReference type="OrthoDB" id="5429634at2759"/>
<feature type="domain" description="DUF6536" evidence="2">
    <location>
        <begin position="98"/>
        <end position="244"/>
    </location>
</feature>
<organism evidence="3 4">
    <name type="scientific">Hymenoscyphus albidus</name>
    <dbReference type="NCBI Taxonomy" id="595503"/>
    <lineage>
        <taxon>Eukaryota</taxon>
        <taxon>Fungi</taxon>
        <taxon>Dikarya</taxon>
        <taxon>Ascomycota</taxon>
        <taxon>Pezizomycotina</taxon>
        <taxon>Leotiomycetes</taxon>
        <taxon>Helotiales</taxon>
        <taxon>Helotiaceae</taxon>
        <taxon>Hymenoscyphus</taxon>
    </lineage>
</organism>
<keyword evidence="1" id="KW-0472">Membrane</keyword>
<accession>A0A9N9LLQ5</accession>
<evidence type="ECO:0000313" key="3">
    <source>
        <dbReference type="EMBL" id="CAG8976038.1"/>
    </source>
</evidence>
<dbReference type="InterPro" id="IPR046623">
    <property type="entry name" value="DUF6536"/>
</dbReference>